<evidence type="ECO:0000313" key="2">
    <source>
        <dbReference type="Proteomes" id="UP000008550"/>
    </source>
</evidence>
<accession>B0THW2</accession>
<gene>
    <name evidence="1" type="ORF">HM1_0010</name>
</gene>
<dbReference type="KEGG" id="hmo:HM1_0010"/>
<name>B0THW2_HELMI</name>
<protein>
    <submittedName>
        <fullName evidence="1">Uncharacterized protein</fullName>
    </submittedName>
</protein>
<dbReference type="STRING" id="498761.HM1_0010"/>
<reference evidence="1 2" key="1">
    <citation type="journal article" date="2008" name="J. Bacteriol.">
        <title>The genome of Heliobacterium modesticaldum, a phototrophic representative of the Firmicutes containing the simplest photosynthetic apparatus.</title>
        <authorList>
            <person name="Sattley W.M."/>
            <person name="Madigan M.T."/>
            <person name="Swingley W.D."/>
            <person name="Cheung P.C."/>
            <person name="Clocksin K.M."/>
            <person name="Conrad A.L."/>
            <person name="Dejesa L.C."/>
            <person name="Honchak B.M."/>
            <person name="Jung D.O."/>
            <person name="Karbach L.E."/>
            <person name="Kurdoglu A."/>
            <person name="Lahiri S."/>
            <person name="Mastrian S.D."/>
            <person name="Page L.E."/>
            <person name="Taylor H.L."/>
            <person name="Wang Z.T."/>
            <person name="Raymond J."/>
            <person name="Chen M."/>
            <person name="Blankenship R.E."/>
            <person name="Touchman J.W."/>
        </authorList>
    </citation>
    <scope>NUCLEOTIDE SEQUENCE [LARGE SCALE GENOMIC DNA]</scope>
    <source>
        <strain evidence="2">ATCC 51547 / Ice1</strain>
    </source>
</reference>
<keyword evidence="2" id="KW-1185">Reference proteome</keyword>
<proteinExistence type="predicted"/>
<organism evidence="1 2">
    <name type="scientific">Heliobacterium modesticaldum (strain ATCC 51547 / Ice1)</name>
    <dbReference type="NCBI Taxonomy" id="498761"/>
    <lineage>
        <taxon>Bacteria</taxon>
        <taxon>Bacillati</taxon>
        <taxon>Bacillota</taxon>
        <taxon>Clostridia</taxon>
        <taxon>Eubacteriales</taxon>
        <taxon>Heliobacteriaceae</taxon>
        <taxon>Heliomicrobium</taxon>
    </lineage>
</organism>
<dbReference type="AlphaFoldDB" id="B0THW2"/>
<evidence type="ECO:0000313" key="1">
    <source>
        <dbReference type="EMBL" id="ABZ82635.1"/>
    </source>
</evidence>
<dbReference type="Proteomes" id="UP000008550">
    <property type="component" value="Chromosome"/>
</dbReference>
<sequence>MLTVIHWAIIDFNHRESSFCDDYSGRMPPFPITNRGEKQGLRLSPRGRQVNPCFVDPFF</sequence>
<dbReference type="HOGENOM" id="CLU_2954199_0_0_9"/>
<dbReference type="EMBL" id="CP000930">
    <property type="protein sequence ID" value="ABZ82635.1"/>
    <property type="molecule type" value="Genomic_DNA"/>
</dbReference>